<dbReference type="AlphaFoldDB" id="A0ABD2MLP6"/>
<evidence type="ECO:0000313" key="1">
    <source>
        <dbReference type="EMBL" id="KAL3267301.1"/>
    </source>
</evidence>
<proteinExistence type="predicted"/>
<sequence length="105" mass="12594">MYSINESERFFNPWNDVRVSKPIAYGFEDIIEFQFCPKIFKVKKHQFSQILFLFDLGYYMRAKNNKSKFALISIEDLVKLLIISFNFYEQLLKNLTQKVINTSTF</sequence>
<evidence type="ECO:0000313" key="2">
    <source>
        <dbReference type="Proteomes" id="UP001516400"/>
    </source>
</evidence>
<protein>
    <submittedName>
        <fullName evidence="1">Uncharacterized protein</fullName>
    </submittedName>
</protein>
<dbReference type="Proteomes" id="UP001516400">
    <property type="component" value="Unassembled WGS sequence"/>
</dbReference>
<gene>
    <name evidence="1" type="ORF">HHI36_011432</name>
</gene>
<accession>A0ABD2MLP6</accession>
<organism evidence="1 2">
    <name type="scientific">Cryptolaemus montrouzieri</name>
    <dbReference type="NCBI Taxonomy" id="559131"/>
    <lineage>
        <taxon>Eukaryota</taxon>
        <taxon>Metazoa</taxon>
        <taxon>Ecdysozoa</taxon>
        <taxon>Arthropoda</taxon>
        <taxon>Hexapoda</taxon>
        <taxon>Insecta</taxon>
        <taxon>Pterygota</taxon>
        <taxon>Neoptera</taxon>
        <taxon>Endopterygota</taxon>
        <taxon>Coleoptera</taxon>
        <taxon>Polyphaga</taxon>
        <taxon>Cucujiformia</taxon>
        <taxon>Coccinelloidea</taxon>
        <taxon>Coccinellidae</taxon>
        <taxon>Scymninae</taxon>
        <taxon>Scymnini</taxon>
        <taxon>Cryptolaemus</taxon>
    </lineage>
</organism>
<comment type="caution">
    <text evidence="1">The sequence shown here is derived from an EMBL/GenBank/DDBJ whole genome shotgun (WGS) entry which is preliminary data.</text>
</comment>
<name>A0ABD2MLP6_9CUCU</name>
<keyword evidence="2" id="KW-1185">Reference proteome</keyword>
<dbReference type="EMBL" id="JABFTP020000001">
    <property type="protein sequence ID" value="KAL3267301.1"/>
    <property type="molecule type" value="Genomic_DNA"/>
</dbReference>
<reference evidence="1 2" key="1">
    <citation type="journal article" date="2021" name="BMC Biol.">
        <title>Horizontally acquired antibacterial genes associated with adaptive radiation of ladybird beetles.</title>
        <authorList>
            <person name="Li H.S."/>
            <person name="Tang X.F."/>
            <person name="Huang Y.H."/>
            <person name="Xu Z.Y."/>
            <person name="Chen M.L."/>
            <person name="Du X.Y."/>
            <person name="Qiu B.Y."/>
            <person name="Chen P.T."/>
            <person name="Zhang W."/>
            <person name="Slipinski A."/>
            <person name="Escalona H.E."/>
            <person name="Waterhouse R.M."/>
            <person name="Zwick A."/>
            <person name="Pang H."/>
        </authorList>
    </citation>
    <scope>NUCLEOTIDE SEQUENCE [LARGE SCALE GENOMIC DNA]</scope>
    <source>
        <strain evidence="1">SYSU2018</strain>
    </source>
</reference>